<proteinExistence type="predicted"/>
<dbReference type="RefSeq" id="WP_305385846.1">
    <property type="nucleotide sequence ID" value="NZ_CP117426.1"/>
</dbReference>
<dbReference type="Pfam" id="PF03543">
    <property type="entry name" value="Peptidase_C58"/>
    <property type="match status" value="1"/>
</dbReference>
<accession>A0ABY9G877</accession>
<dbReference type="InterPro" id="IPR006473">
    <property type="entry name" value="Peptidase_C58_Yopt"/>
</dbReference>
<keyword evidence="1 5" id="KW-0645">Protease</keyword>
<organism evidence="5 6">
    <name type="scientific">Pseudomonas hefeiensis</name>
    <dbReference type="NCBI Taxonomy" id="2738125"/>
    <lineage>
        <taxon>Bacteria</taxon>
        <taxon>Pseudomonadati</taxon>
        <taxon>Pseudomonadota</taxon>
        <taxon>Gammaproteobacteria</taxon>
        <taxon>Pseudomonadales</taxon>
        <taxon>Pseudomonadaceae</taxon>
        <taxon>Pseudomonas</taxon>
    </lineage>
</organism>
<evidence type="ECO:0000259" key="4">
    <source>
        <dbReference type="Pfam" id="PF03543"/>
    </source>
</evidence>
<evidence type="ECO:0000256" key="3">
    <source>
        <dbReference type="ARBA" id="ARBA00022807"/>
    </source>
</evidence>
<evidence type="ECO:0000313" key="5">
    <source>
        <dbReference type="EMBL" id="WLH11847.1"/>
    </source>
</evidence>
<dbReference type="GO" id="GO:0008233">
    <property type="term" value="F:peptidase activity"/>
    <property type="evidence" value="ECO:0007669"/>
    <property type="project" value="UniProtKB-KW"/>
</dbReference>
<sequence length="207" mass="22438">MFTFPRAHQSRRWEGQGALLGGGIPWYGGEGLGVCFGFSTLWAKIGAPFDCFATLRARKEDVSRTQEMLSESMTLGELVAMGSTADAVIGRDSIKETAYADGVASHIVLDVLQRTGARHFIISFYFVGGPQGRGAHAIAASFDEGQTGRLFDPNYGVGAYQSRTHLCNDLHALLASYVLPGGHVTESYLLEFDHEDEFGEFQGAALH</sequence>
<keyword evidence="3" id="KW-0788">Thiol protease</keyword>
<evidence type="ECO:0000313" key="6">
    <source>
        <dbReference type="Proteomes" id="UP001230339"/>
    </source>
</evidence>
<dbReference type="Gene3D" id="3.90.70.20">
    <property type="match status" value="1"/>
</dbReference>
<gene>
    <name evidence="5" type="ORF">PSH57_23835</name>
</gene>
<dbReference type="EMBL" id="CP117449">
    <property type="protein sequence ID" value="WLH11847.1"/>
    <property type="molecule type" value="Genomic_DNA"/>
</dbReference>
<feature type="domain" description="Peptidase C58 YopT-type" evidence="4">
    <location>
        <begin position="109"/>
        <end position="168"/>
    </location>
</feature>
<dbReference type="Proteomes" id="UP001230339">
    <property type="component" value="Chromosome"/>
</dbReference>
<name>A0ABY9G877_9PSED</name>
<evidence type="ECO:0000256" key="1">
    <source>
        <dbReference type="ARBA" id="ARBA00022670"/>
    </source>
</evidence>
<evidence type="ECO:0000256" key="2">
    <source>
        <dbReference type="ARBA" id="ARBA00022801"/>
    </source>
</evidence>
<keyword evidence="6" id="KW-1185">Reference proteome</keyword>
<reference evidence="5 6" key="1">
    <citation type="submission" date="2023-02" db="EMBL/GenBank/DDBJ databases">
        <title>Evolution of Hrp T3SS in non-pathogenic Pseudomonas fluorescens.</title>
        <authorList>
            <person name="Liao K."/>
            <person name="Wei H."/>
            <person name="Gu Y."/>
        </authorList>
    </citation>
    <scope>NUCLEOTIDE SEQUENCE [LARGE SCALE GENOMIC DNA]</scope>
    <source>
        <strain evidence="5 6">FP205</strain>
    </source>
</reference>
<keyword evidence="2" id="KW-0378">Hydrolase</keyword>
<dbReference type="GO" id="GO:0006508">
    <property type="term" value="P:proteolysis"/>
    <property type="evidence" value="ECO:0007669"/>
    <property type="project" value="UniProtKB-KW"/>
</dbReference>
<protein>
    <submittedName>
        <fullName evidence="5">YopT-type cysteine protease domain-containing protein</fullName>
    </submittedName>
</protein>